<dbReference type="AlphaFoldDB" id="A0A382ZKN5"/>
<feature type="non-terminal residue" evidence="1">
    <location>
        <position position="140"/>
    </location>
</feature>
<reference evidence="1" key="1">
    <citation type="submission" date="2018-05" db="EMBL/GenBank/DDBJ databases">
        <authorList>
            <person name="Lanie J.A."/>
            <person name="Ng W.-L."/>
            <person name="Kazmierczak K.M."/>
            <person name="Andrzejewski T.M."/>
            <person name="Davidsen T.M."/>
            <person name="Wayne K.J."/>
            <person name="Tettelin H."/>
            <person name="Glass J.I."/>
            <person name="Rusch D."/>
            <person name="Podicherti R."/>
            <person name="Tsui H.-C.T."/>
            <person name="Winkler M.E."/>
        </authorList>
    </citation>
    <scope>NUCLEOTIDE SEQUENCE</scope>
</reference>
<gene>
    <name evidence="1" type="ORF">METZ01_LOCUS448489</name>
</gene>
<dbReference type="InterPro" id="IPR038553">
    <property type="entry name" value="T4-gp15_tss_sf"/>
</dbReference>
<proteinExistence type="predicted"/>
<accession>A0A382ZKN5</accession>
<name>A0A382ZKN5_9ZZZZ</name>
<dbReference type="Gene3D" id="3.30.2000.40">
    <property type="entry name" value="Myoviridae tail sheath stabiliser"/>
    <property type="match status" value="1"/>
</dbReference>
<sequence>MLGQTFYNESLRKTVIAFGSLFNDIYISRKDSTGADVQTLKVPLAYGPKQKFIIRLEADPGLDRAIAITLPRLGFEISGLEYDPSRKLNRIIKRRKVSTTEDKKLQQMQSQYTPVPYNLNFELFCMAKNSDDGIQIVEQI</sequence>
<evidence type="ECO:0000313" key="1">
    <source>
        <dbReference type="EMBL" id="SVD95635.1"/>
    </source>
</evidence>
<dbReference type="InterPro" id="IPR031997">
    <property type="entry name" value="T4-gp15_tss"/>
</dbReference>
<dbReference type="EMBL" id="UINC01184423">
    <property type="protein sequence ID" value="SVD95635.1"/>
    <property type="molecule type" value="Genomic_DNA"/>
</dbReference>
<protein>
    <submittedName>
        <fullName evidence="1">Uncharacterized protein</fullName>
    </submittedName>
</protein>
<organism evidence="1">
    <name type="scientific">marine metagenome</name>
    <dbReference type="NCBI Taxonomy" id="408172"/>
    <lineage>
        <taxon>unclassified sequences</taxon>
        <taxon>metagenomes</taxon>
        <taxon>ecological metagenomes</taxon>
    </lineage>
</organism>
<dbReference type="Pfam" id="PF16724">
    <property type="entry name" value="T4-gp15_tss"/>
    <property type="match status" value="1"/>
</dbReference>